<dbReference type="OrthoDB" id="269227at2759"/>
<evidence type="ECO:0000313" key="4">
    <source>
        <dbReference type="Proteomes" id="UP000016931"/>
    </source>
</evidence>
<dbReference type="AlphaFoldDB" id="M3CYD8"/>
<dbReference type="InterPro" id="IPR007867">
    <property type="entry name" value="GMC_OxRtase_C"/>
</dbReference>
<dbReference type="PANTHER" id="PTHR11552:SF213">
    <property type="entry name" value="DEHYDROGENASE, PUTATIVE-RELATED"/>
    <property type="match status" value="1"/>
</dbReference>
<sequence length="721" mass="78025">MSEIRIALLVETIDASSSSSSPVRVSVTERAECASHTSFSRKRLVRSEDDDDDDGGVVLSLVATSTDAAPSSHASFHNRHQQHKRAINETSYEYVIVGSGPGGGPLAARLAIAGHSVLLIEAGGDYGDNYNMSVPTWSLKAAEDDLIKWDYFVTHYADVERQKRDSKMVYRRSDGGLYTGREPPVDAEPLGILYPRTGTLGGCAEHNAMITTYPYRSDWTTIQELTGDDSWAPDQMRLHFQRLEKAQYPVGSGHGEDGWLCTSLTNLGLVLQDFKILSIVISATSAMGGGLLSTLLNTVTSLGNALLSDLNNDDRDRDQKTDVYQIPLAIDAETSKRSSPRGFILETANAVNADGTRKYHLDIALHTLATKIRFDQSGSTPRAIGVEYLSGERLYAADPYPSSENGSSGYIAASKEVIISAGTFNTPQLLKLSGIGPSAELQRFGIPIIKDLPGVGSNMQDRYEVATVYETEDKDRFQVSSRCTFQYNGQPDPCLDEWLAGSDVASRGPYTTSGAAVGVVLKSSAAASSEDPDLFIIGTPGVFNGFYPGFAYDSVISANKWSWLALKAHSHNSAGKVTLKSANPRDVPLIDFAYLDEGSVGYEKDLQALYEGLLWGREAFEKVNPLAGGFVEVFPGEKLQSEEELKQYAMDEAWGHHACCTAAIGAEGDPMAVLDGNFKVRGVQGLRVVDASIFPKIPGTFIALPTYMVSEKAVEAILSGR</sequence>
<dbReference type="InterPro" id="IPR012132">
    <property type="entry name" value="GMC_OxRdtase"/>
</dbReference>
<gene>
    <name evidence="3" type="ORF">SEPMUDRAFT_158855</name>
</gene>
<dbReference type="InterPro" id="IPR036188">
    <property type="entry name" value="FAD/NAD-bd_sf"/>
</dbReference>
<protein>
    <submittedName>
        <fullName evidence="3">FAD/NAD(P)-binding domain-containing protein</fullName>
    </submittedName>
</protein>
<keyword evidence="4" id="KW-1185">Reference proteome</keyword>
<dbReference type="STRING" id="692275.M3CYD8"/>
<evidence type="ECO:0000259" key="2">
    <source>
        <dbReference type="PROSITE" id="PS00624"/>
    </source>
</evidence>
<dbReference type="eggNOG" id="KOG1238">
    <property type="taxonomic scope" value="Eukaryota"/>
</dbReference>
<dbReference type="GO" id="GO:0016614">
    <property type="term" value="F:oxidoreductase activity, acting on CH-OH group of donors"/>
    <property type="evidence" value="ECO:0007669"/>
    <property type="project" value="InterPro"/>
</dbReference>
<dbReference type="Pfam" id="PF05199">
    <property type="entry name" value="GMC_oxred_C"/>
    <property type="match status" value="1"/>
</dbReference>
<organism evidence="3 4">
    <name type="scientific">Sphaerulina musiva (strain SO2202)</name>
    <name type="common">Poplar stem canker fungus</name>
    <name type="synonym">Septoria musiva</name>
    <dbReference type="NCBI Taxonomy" id="692275"/>
    <lineage>
        <taxon>Eukaryota</taxon>
        <taxon>Fungi</taxon>
        <taxon>Dikarya</taxon>
        <taxon>Ascomycota</taxon>
        <taxon>Pezizomycotina</taxon>
        <taxon>Dothideomycetes</taxon>
        <taxon>Dothideomycetidae</taxon>
        <taxon>Mycosphaerellales</taxon>
        <taxon>Mycosphaerellaceae</taxon>
        <taxon>Sphaerulina</taxon>
    </lineage>
</organism>
<comment type="similarity">
    <text evidence="1">Belongs to the GMC oxidoreductase family.</text>
</comment>
<dbReference type="HOGENOM" id="CLU_002865_4_1_1"/>
<dbReference type="InterPro" id="IPR000172">
    <property type="entry name" value="GMC_OxRdtase_N"/>
</dbReference>
<dbReference type="Gene3D" id="3.50.50.60">
    <property type="entry name" value="FAD/NAD(P)-binding domain"/>
    <property type="match status" value="1"/>
</dbReference>
<accession>M3CYD8</accession>
<evidence type="ECO:0000256" key="1">
    <source>
        <dbReference type="ARBA" id="ARBA00010790"/>
    </source>
</evidence>
<evidence type="ECO:0000313" key="3">
    <source>
        <dbReference type="EMBL" id="EMF08701.1"/>
    </source>
</evidence>
<dbReference type="GO" id="GO:0050660">
    <property type="term" value="F:flavin adenine dinucleotide binding"/>
    <property type="evidence" value="ECO:0007669"/>
    <property type="project" value="InterPro"/>
</dbReference>
<reference evidence="3 4" key="1">
    <citation type="journal article" date="2012" name="PLoS Pathog.">
        <title>Diverse lifestyles and strategies of plant pathogenesis encoded in the genomes of eighteen Dothideomycetes fungi.</title>
        <authorList>
            <person name="Ohm R.A."/>
            <person name="Feau N."/>
            <person name="Henrissat B."/>
            <person name="Schoch C.L."/>
            <person name="Horwitz B.A."/>
            <person name="Barry K.W."/>
            <person name="Condon B.J."/>
            <person name="Copeland A.C."/>
            <person name="Dhillon B."/>
            <person name="Glaser F."/>
            <person name="Hesse C.N."/>
            <person name="Kosti I."/>
            <person name="LaButti K."/>
            <person name="Lindquist E.A."/>
            <person name="Lucas S."/>
            <person name="Salamov A.A."/>
            <person name="Bradshaw R.E."/>
            <person name="Ciuffetti L."/>
            <person name="Hamelin R.C."/>
            <person name="Kema G.H.J."/>
            <person name="Lawrence C."/>
            <person name="Scott J.A."/>
            <person name="Spatafora J.W."/>
            <person name="Turgeon B.G."/>
            <person name="de Wit P.J.G.M."/>
            <person name="Zhong S."/>
            <person name="Goodwin S.B."/>
            <person name="Grigoriev I.V."/>
        </authorList>
    </citation>
    <scope>NUCLEOTIDE SEQUENCE [LARGE SCALE GENOMIC DNA]</scope>
    <source>
        <strain evidence="3 4">SO2202</strain>
    </source>
</reference>
<dbReference type="SUPFAM" id="SSF51905">
    <property type="entry name" value="FAD/NAD(P)-binding domain"/>
    <property type="match status" value="1"/>
</dbReference>
<dbReference type="SUPFAM" id="SSF54373">
    <property type="entry name" value="FAD-linked reductases, C-terminal domain"/>
    <property type="match status" value="1"/>
</dbReference>
<dbReference type="EMBL" id="KB456270">
    <property type="protein sequence ID" value="EMF08701.1"/>
    <property type="molecule type" value="Genomic_DNA"/>
</dbReference>
<dbReference type="Gene3D" id="3.30.560.10">
    <property type="entry name" value="Glucose Oxidase, domain 3"/>
    <property type="match status" value="1"/>
</dbReference>
<proteinExistence type="inferred from homology"/>
<feature type="domain" description="Glucose-methanol-choline oxidoreductase N-terminal" evidence="2">
    <location>
        <begin position="422"/>
        <end position="436"/>
    </location>
</feature>
<name>M3CYD8_SPHMS</name>
<dbReference type="OMA" id="FKNITHI"/>
<dbReference type="PROSITE" id="PS00624">
    <property type="entry name" value="GMC_OXRED_2"/>
    <property type="match status" value="1"/>
</dbReference>
<dbReference type="Proteomes" id="UP000016931">
    <property type="component" value="Unassembled WGS sequence"/>
</dbReference>
<dbReference type="GeneID" id="27904945"/>
<dbReference type="Pfam" id="PF00732">
    <property type="entry name" value="GMC_oxred_N"/>
    <property type="match status" value="1"/>
</dbReference>
<dbReference type="RefSeq" id="XP_016756822.1">
    <property type="nucleotide sequence ID" value="XM_016907808.1"/>
</dbReference>
<dbReference type="PANTHER" id="PTHR11552">
    <property type="entry name" value="GLUCOSE-METHANOL-CHOLINE GMC OXIDOREDUCTASE"/>
    <property type="match status" value="1"/>
</dbReference>